<evidence type="ECO:0008006" key="3">
    <source>
        <dbReference type="Google" id="ProtNLM"/>
    </source>
</evidence>
<dbReference type="Proteomes" id="UP001230654">
    <property type="component" value="Unassembled WGS sequence"/>
</dbReference>
<reference evidence="1 2" key="1">
    <citation type="submission" date="2023-07" db="EMBL/GenBank/DDBJ databases">
        <title>Comparative genomics of wheat-associated soil bacteria to identify genetic determinants of phenazine resistance.</title>
        <authorList>
            <person name="Mouncey N."/>
        </authorList>
    </citation>
    <scope>NUCLEOTIDE SEQUENCE [LARGE SCALE GENOMIC DNA]</scope>
    <source>
        <strain evidence="1 2">B2I6</strain>
    </source>
</reference>
<proteinExistence type="predicted"/>
<keyword evidence="2" id="KW-1185">Reference proteome</keyword>
<dbReference type="EMBL" id="JAUSWV010000001">
    <property type="protein sequence ID" value="MDQ0577930.1"/>
    <property type="molecule type" value="Genomic_DNA"/>
</dbReference>
<evidence type="ECO:0000313" key="2">
    <source>
        <dbReference type="Proteomes" id="UP001230654"/>
    </source>
</evidence>
<evidence type="ECO:0000313" key="1">
    <source>
        <dbReference type="EMBL" id="MDQ0577930.1"/>
    </source>
</evidence>
<name>A0ABU0NH83_STRRH</name>
<organism evidence="1 2">
    <name type="scientific">Streptomyces rishiriensis</name>
    <dbReference type="NCBI Taxonomy" id="68264"/>
    <lineage>
        <taxon>Bacteria</taxon>
        <taxon>Bacillati</taxon>
        <taxon>Actinomycetota</taxon>
        <taxon>Actinomycetes</taxon>
        <taxon>Kitasatosporales</taxon>
        <taxon>Streptomycetaceae</taxon>
        <taxon>Streptomyces</taxon>
    </lineage>
</organism>
<sequence>MIHVMRIVMQPARRSEKDVDQHYQDTIIKPVVFDDHADILDASTIDELKQLFPGGEAQMWGVVPGKKNVNVSRINKMRPGSWVFFTGDKRAYFGGTIALMWRNKELATRLWGTDHAGSTWEYMYALSGTRGFDIAIEEIRTLLGWNPNRNIMGISVLSEEESETLETLLTLDASTAALEPVDTAEEEAAVAAFDGDLERTVQRAQRGEQAALKRRLLQGSTGQCALCGRSLPGSFLIAAHIKKRAMCSDDEKRDLANIAMLACTLGCDAVYEHGYVAVTPEGSVQVSRLAAEIPEVEAYIQEKLAGRIVSWWTPTREPYYLWHRTHTFKSAPPL</sequence>
<protein>
    <recommendedName>
        <fullName evidence="3">HNH endonuclease</fullName>
    </recommendedName>
</protein>
<comment type="caution">
    <text evidence="1">The sequence shown here is derived from an EMBL/GenBank/DDBJ whole genome shotgun (WGS) entry which is preliminary data.</text>
</comment>
<gene>
    <name evidence="1" type="ORF">QF030_000108</name>
</gene>
<dbReference type="RefSeq" id="WP_307160655.1">
    <property type="nucleotide sequence ID" value="NZ_JAUSWV010000001.1"/>
</dbReference>
<accession>A0ABU0NH83</accession>